<dbReference type="EMBL" id="JAMKFB020000031">
    <property type="protein sequence ID" value="KAL0154354.1"/>
    <property type="molecule type" value="Genomic_DNA"/>
</dbReference>
<sequence length="92" mass="9959">PPVAPAFGNVSSSVSEDGALISWEYWGPEKHLYVEYIIDNSKNPACVCREDDDDETLNIYIPMSRAPVVTNTQSSTPLNRSTSTLISAGGDP</sequence>
<comment type="caution">
    <text evidence="2">The sequence shown here is derived from an EMBL/GenBank/DDBJ whole genome shotgun (WGS) entry which is preliminary data.</text>
</comment>
<proteinExistence type="predicted"/>
<dbReference type="Proteomes" id="UP001529510">
    <property type="component" value="Unassembled WGS sequence"/>
</dbReference>
<feature type="compositionally biased region" description="Polar residues" evidence="1">
    <location>
        <begin position="70"/>
        <end position="86"/>
    </location>
</feature>
<accession>A0ABD0MWH1</accession>
<organism evidence="2 3">
    <name type="scientific">Cirrhinus mrigala</name>
    <name type="common">Mrigala</name>
    <dbReference type="NCBI Taxonomy" id="683832"/>
    <lineage>
        <taxon>Eukaryota</taxon>
        <taxon>Metazoa</taxon>
        <taxon>Chordata</taxon>
        <taxon>Craniata</taxon>
        <taxon>Vertebrata</taxon>
        <taxon>Euteleostomi</taxon>
        <taxon>Actinopterygii</taxon>
        <taxon>Neopterygii</taxon>
        <taxon>Teleostei</taxon>
        <taxon>Ostariophysi</taxon>
        <taxon>Cypriniformes</taxon>
        <taxon>Cyprinidae</taxon>
        <taxon>Labeoninae</taxon>
        <taxon>Labeonini</taxon>
        <taxon>Cirrhinus</taxon>
    </lineage>
</organism>
<feature type="region of interest" description="Disordered" evidence="1">
    <location>
        <begin position="70"/>
        <end position="92"/>
    </location>
</feature>
<keyword evidence="3" id="KW-1185">Reference proteome</keyword>
<evidence type="ECO:0000256" key="1">
    <source>
        <dbReference type="SAM" id="MobiDB-lite"/>
    </source>
</evidence>
<dbReference type="AlphaFoldDB" id="A0ABD0MWH1"/>
<gene>
    <name evidence="2" type="ORF">M9458_050320</name>
</gene>
<protein>
    <submittedName>
        <fullName evidence="2">Uncharacterized protein</fullName>
    </submittedName>
</protein>
<reference evidence="2 3" key="1">
    <citation type="submission" date="2024-05" db="EMBL/GenBank/DDBJ databases">
        <title>Genome sequencing and assembly of Indian major carp, Cirrhinus mrigala (Hamilton, 1822).</title>
        <authorList>
            <person name="Mohindra V."/>
            <person name="Chowdhury L.M."/>
            <person name="Lal K."/>
            <person name="Jena J.K."/>
        </authorList>
    </citation>
    <scope>NUCLEOTIDE SEQUENCE [LARGE SCALE GENOMIC DNA]</scope>
    <source>
        <strain evidence="2">CM1030</strain>
        <tissue evidence="2">Blood</tissue>
    </source>
</reference>
<evidence type="ECO:0000313" key="2">
    <source>
        <dbReference type="EMBL" id="KAL0154354.1"/>
    </source>
</evidence>
<name>A0ABD0MWH1_CIRMR</name>
<evidence type="ECO:0000313" key="3">
    <source>
        <dbReference type="Proteomes" id="UP001529510"/>
    </source>
</evidence>
<feature type="non-terminal residue" evidence="2">
    <location>
        <position position="92"/>
    </location>
</feature>
<feature type="non-terminal residue" evidence="2">
    <location>
        <position position="1"/>
    </location>
</feature>